<protein>
    <submittedName>
        <fullName evidence="2">Plasmid segregation oscillating ATPase ParF</fullName>
    </submittedName>
</protein>
<dbReference type="EMBL" id="RBKU01000001">
    <property type="protein sequence ID" value="RKR80722.1"/>
    <property type="molecule type" value="Genomic_DNA"/>
</dbReference>
<dbReference type="CDD" id="cd02042">
    <property type="entry name" value="ParAB_family"/>
    <property type="match status" value="1"/>
</dbReference>
<organism evidence="2 3">
    <name type="scientific">Mucilaginibacter gracilis</name>
    <dbReference type="NCBI Taxonomy" id="423350"/>
    <lineage>
        <taxon>Bacteria</taxon>
        <taxon>Pseudomonadati</taxon>
        <taxon>Bacteroidota</taxon>
        <taxon>Sphingobacteriia</taxon>
        <taxon>Sphingobacteriales</taxon>
        <taxon>Sphingobacteriaceae</taxon>
        <taxon>Mucilaginibacter</taxon>
    </lineage>
</organism>
<evidence type="ECO:0000313" key="2">
    <source>
        <dbReference type="EMBL" id="RKR80722.1"/>
    </source>
</evidence>
<gene>
    <name evidence="2" type="ORF">BDD43_0854</name>
</gene>
<dbReference type="InterPro" id="IPR050678">
    <property type="entry name" value="DNA_Partitioning_ATPase"/>
</dbReference>
<dbReference type="InterPro" id="IPR002586">
    <property type="entry name" value="CobQ/CobB/MinD/ParA_Nub-bd_dom"/>
</dbReference>
<dbReference type="OrthoDB" id="978593at2"/>
<dbReference type="InterPro" id="IPR027417">
    <property type="entry name" value="P-loop_NTPase"/>
</dbReference>
<name>A0A495IVX7_9SPHI</name>
<evidence type="ECO:0000313" key="3">
    <source>
        <dbReference type="Proteomes" id="UP000268007"/>
    </source>
</evidence>
<keyword evidence="3" id="KW-1185">Reference proteome</keyword>
<reference evidence="2 3" key="1">
    <citation type="submission" date="2018-10" db="EMBL/GenBank/DDBJ databases">
        <title>Genomic Encyclopedia of Archaeal and Bacterial Type Strains, Phase II (KMG-II): from individual species to whole genera.</title>
        <authorList>
            <person name="Goeker M."/>
        </authorList>
    </citation>
    <scope>NUCLEOTIDE SEQUENCE [LARGE SCALE GENOMIC DNA]</scope>
    <source>
        <strain evidence="2 3">DSM 18602</strain>
    </source>
</reference>
<dbReference type="AlphaFoldDB" id="A0A495IVX7"/>
<feature type="domain" description="CobQ/CobB/MinD/ParA nucleotide binding" evidence="1">
    <location>
        <begin position="5"/>
        <end position="170"/>
    </location>
</feature>
<accession>A0A495IVX7</accession>
<comment type="caution">
    <text evidence="2">The sequence shown here is derived from an EMBL/GenBank/DDBJ whole genome shotgun (WGS) entry which is preliminary data.</text>
</comment>
<dbReference type="SUPFAM" id="SSF52540">
    <property type="entry name" value="P-loop containing nucleoside triphosphate hydrolases"/>
    <property type="match status" value="1"/>
</dbReference>
<dbReference type="PANTHER" id="PTHR13696:SF96">
    <property type="entry name" value="COBQ_COBB_MIND_PARA NUCLEOTIDE BINDING DOMAIN-CONTAINING PROTEIN"/>
    <property type="match status" value="1"/>
</dbReference>
<dbReference type="PIRSF" id="PIRSF009320">
    <property type="entry name" value="Nuc_binding_HP_1000"/>
    <property type="match status" value="1"/>
</dbReference>
<sequence>MSKIITIAHQKGGVGKSTLAINLALCFQDQLSVAIVDIDPQGSLLHIKDDFPQLSIIGESNLQNIRQLAFDLIIVDTPPYLSNLLPELFESSDFIVVPTKAGFFDVMAIRSTLALIKAAKVKIPTLKAAIILNMIKPRAGITNDVIDLLATMNTPILKTMIHDRVSIASSAITSGIINGKDQKAKEEITSLAEEIVDLIST</sequence>
<dbReference type="RefSeq" id="WP_121196554.1">
    <property type="nucleotide sequence ID" value="NZ_RBKU01000001.1"/>
</dbReference>
<dbReference type="PANTHER" id="PTHR13696">
    <property type="entry name" value="P-LOOP CONTAINING NUCLEOSIDE TRIPHOSPHATE HYDROLASE"/>
    <property type="match status" value="1"/>
</dbReference>
<dbReference type="Pfam" id="PF01656">
    <property type="entry name" value="CbiA"/>
    <property type="match status" value="1"/>
</dbReference>
<proteinExistence type="predicted"/>
<dbReference type="Proteomes" id="UP000268007">
    <property type="component" value="Unassembled WGS sequence"/>
</dbReference>
<dbReference type="Gene3D" id="3.40.50.300">
    <property type="entry name" value="P-loop containing nucleotide triphosphate hydrolases"/>
    <property type="match status" value="1"/>
</dbReference>
<evidence type="ECO:0000259" key="1">
    <source>
        <dbReference type="Pfam" id="PF01656"/>
    </source>
</evidence>